<name>A0A517YTU5_9BACT</name>
<evidence type="ECO:0000256" key="2">
    <source>
        <dbReference type="SAM" id="SignalP"/>
    </source>
</evidence>
<evidence type="ECO:0000313" key="3">
    <source>
        <dbReference type="EMBL" id="QDU33660.1"/>
    </source>
</evidence>
<keyword evidence="2" id="KW-0732">Signal</keyword>
<feature type="chain" id="PRO_5021862578" evidence="2">
    <location>
        <begin position="29"/>
        <end position="407"/>
    </location>
</feature>
<dbReference type="Proteomes" id="UP000317369">
    <property type="component" value="Chromosome"/>
</dbReference>
<organism evidence="3 4">
    <name type="scientific">Poriferisphaera corsica</name>
    <dbReference type="NCBI Taxonomy" id="2528020"/>
    <lineage>
        <taxon>Bacteria</taxon>
        <taxon>Pseudomonadati</taxon>
        <taxon>Planctomycetota</taxon>
        <taxon>Phycisphaerae</taxon>
        <taxon>Phycisphaerales</taxon>
        <taxon>Phycisphaeraceae</taxon>
        <taxon>Poriferisphaera</taxon>
    </lineage>
</organism>
<dbReference type="KEGG" id="pcor:KS4_17160"/>
<dbReference type="AlphaFoldDB" id="A0A517YTU5"/>
<proteinExistence type="predicted"/>
<evidence type="ECO:0000313" key="4">
    <source>
        <dbReference type="Proteomes" id="UP000317369"/>
    </source>
</evidence>
<reference evidence="3 4" key="1">
    <citation type="submission" date="2019-02" db="EMBL/GenBank/DDBJ databases">
        <title>Deep-cultivation of Planctomycetes and their phenomic and genomic characterization uncovers novel biology.</title>
        <authorList>
            <person name="Wiegand S."/>
            <person name="Jogler M."/>
            <person name="Boedeker C."/>
            <person name="Pinto D."/>
            <person name="Vollmers J."/>
            <person name="Rivas-Marin E."/>
            <person name="Kohn T."/>
            <person name="Peeters S.H."/>
            <person name="Heuer A."/>
            <person name="Rast P."/>
            <person name="Oberbeckmann S."/>
            <person name="Bunk B."/>
            <person name="Jeske O."/>
            <person name="Meyerdierks A."/>
            <person name="Storesund J.E."/>
            <person name="Kallscheuer N."/>
            <person name="Luecker S."/>
            <person name="Lage O.M."/>
            <person name="Pohl T."/>
            <person name="Merkel B.J."/>
            <person name="Hornburger P."/>
            <person name="Mueller R.-W."/>
            <person name="Bruemmer F."/>
            <person name="Labrenz M."/>
            <person name="Spormann A.M."/>
            <person name="Op den Camp H."/>
            <person name="Overmann J."/>
            <person name="Amann R."/>
            <person name="Jetten M.S.M."/>
            <person name="Mascher T."/>
            <person name="Medema M.H."/>
            <person name="Devos D.P."/>
            <person name="Kaster A.-K."/>
            <person name="Ovreas L."/>
            <person name="Rohde M."/>
            <person name="Galperin M.Y."/>
            <person name="Jogler C."/>
        </authorList>
    </citation>
    <scope>NUCLEOTIDE SEQUENCE [LARGE SCALE GENOMIC DNA]</scope>
    <source>
        <strain evidence="3 4">KS4</strain>
    </source>
</reference>
<dbReference type="EMBL" id="CP036425">
    <property type="protein sequence ID" value="QDU33660.1"/>
    <property type="molecule type" value="Genomic_DNA"/>
</dbReference>
<dbReference type="RefSeq" id="WP_145076873.1">
    <property type="nucleotide sequence ID" value="NZ_CP036425.1"/>
</dbReference>
<dbReference type="OrthoDB" id="251278at2"/>
<feature type="compositionally biased region" description="Basic and acidic residues" evidence="1">
    <location>
        <begin position="157"/>
        <end position="166"/>
    </location>
</feature>
<feature type="region of interest" description="Disordered" evidence="1">
    <location>
        <begin position="145"/>
        <end position="176"/>
    </location>
</feature>
<sequence precursor="true">MLFSFKRSLVPLASFFLAAFLLTSSTFAENLIVEMIDGTIHKGEKVKDADKVLIINITGQKIPLQKKLIKNVTIAKTPEEIYIEKRLDIKDDDFNARMSLAYSMNDIKAYAIAKRELDAILKDKPGHGPAKRLLKVINTRLAMQQHKAAQATKTAKNKPETAEKPKPNSRSKNQIERSQLISDEDMNLIRLWELPADLDAYKPRIKIPRENIDKLFEKYNAEEAVPKGKRERSRFYGKKGYKQIDLFFELGARELYRGIEIFDDPPAFKYWRQKLNASYASKYFKKYFNNTTIPGLILFDRRPHDELEAYSNFFILTQLERDGMPLINRADPEKSILFQWGLPRDVAEYPAPKVTGWRPFFRGKEDQRFIDAIYWIKGLYQELPVPDYGVKYSPHSPASPKPTPNNN</sequence>
<keyword evidence="4" id="KW-1185">Reference proteome</keyword>
<evidence type="ECO:0000256" key="1">
    <source>
        <dbReference type="SAM" id="MobiDB-lite"/>
    </source>
</evidence>
<protein>
    <submittedName>
        <fullName evidence="3">Uncharacterized protein</fullName>
    </submittedName>
</protein>
<gene>
    <name evidence="3" type="ORF">KS4_17160</name>
</gene>
<accession>A0A517YTU5</accession>
<feature type="signal peptide" evidence="2">
    <location>
        <begin position="1"/>
        <end position="28"/>
    </location>
</feature>
<feature type="compositionally biased region" description="Low complexity" evidence="1">
    <location>
        <begin position="145"/>
        <end position="154"/>
    </location>
</feature>